<gene>
    <name evidence="1" type="ORF">NTG6680_0891</name>
</gene>
<dbReference type="Proteomes" id="UP000839052">
    <property type="component" value="Chromosome"/>
</dbReference>
<accession>A0ABM8YXC5</accession>
<evidence type="ECO:0000313" key="1">
    <source>
        <dbReference type="EMBL" id="CAG9932144.1"/>
    </source>
</evidence>
<dbReference type="EMBL" id="OU912926">
    <property type="protein sequence ID" value="CAG9932144.1"/>
    <property type="molecule type" value="Genomic_DNA"/>
</dbReference>
<name>A0ABM8YXC5_9PROT</name>
<keyword evidence="2" id="KW-1185">Reference proteome</keyword>
<organism evidence="1 2">
    <name type="scientific">Candidatus Nitrotoga arctica</name>
    <dbReference type="NCBI Taxonomy" id="453162"/>
    <lineage>
        <taxon>Bacteria</taxon>
        <taxon>Pseudomonadati</taxon>
        <taxon>Pseudomonadota</taxon>
        <taxon>Betaproteobacteria</taxon>
        <taxon>Nitrosomonadales</taxon>
        <taxon>Gallionellaceae</taxon>
        <taxon>Candidatus Nitrotoga</taxon>
    </lineage>
</organism>
<sequence length="67" mass="7538">MKVHLPVSLLGREIARKKLMDQLGIPINSSIMLNASRISQEKYLATYVRTSKHCGRSVGKGGIWSRR</sequence>
<protein>
    <submittedName>
        <fullName evidence="1">Uncharacterized protein</fullName>
    </submittedName>
</protein>
<proteinExistence type="predicted"/>
<evidence type="ECO:0000313" key="2">
    <source>
        <dbReference type="Proteomes" id="UP000839052"/>
    </source>
</evidence>
<reference evidence="1 2" key="1">
    <citation type="submission" date="2021-10" db="EMBL/GenBank/DDBJ databases">
        <authorList>
            <person name="Koch H."/>
        </authorList>
    </citation>
    <scope>NUCLEOTIDE SEQUENCE [LARGE SCALE GENOMIC DNA]</scope>
    <source>
        <strain evidence="1">6680</strain>
    </source>
</reference>